<evidence type="ECO:0000256" key="1">
    <source>
        <dbReference type="ARBA" id="ARBA00006975"/>
    </source>
</evidence>
<dbReference type="PRINTS" id="PR00297">
    <property type="entry name" value="CHAPERONIN10"/>
</dbReference>
<evidence type="ECO:0000313" key="3">
    <source>
        <dbReference type="EMBL" id="KKK67466.1"/>
    </source>
</evidence>
<dbReference type="InterPro" id="IPR037124">
    <property type="entry name" value="Chaperonin_GroES_sf"/>
</dbReference>
<organism evidence="3">
    <name type="scientific">marine sediment metagenome</name>
    <dbReference type="NCBI Taxonomy" id="412755"/>
    <lineage>
        <taxon>unclassified sequences</taxon>
        <taxon>metagenomes</taxon>
        <taxon>ecological metagenomes</taxon>
    </lineage>
</organism>
<evidence type="ECO:0000256" key="2">
    <source>
        <dbReference type="ARBA" id="ARBA00023186"/>
    </source>
</evidence>
<proteinExistence type="inferred from homology"/>
<dbReference type="InterPro" id="IPR011032">
    <property type="entry name" value="GroES-like_sf"/>
</dbReference>
<dbReference type="EMBL" id="LAZR01059596">
    <property type="protein sequence ID" value="KKK67466.1"/>
    <property type="molecule type" value="Genomic_DNA"/>
</dbReference>
<protein>
    <recommendedName>
        <fullName evidence="4">10 kDa chaperonin</fullName>
    </recommendedName>
</protein>
<dbReference type="GO" id="GO:0051082">
    <property type="term" value="F:unfolded protein binding"/>
    <property type="evidence" value="ECO:0007669"/>
    <property type="project" value="TreeGrafter"/>
</dbReference>
<gene>
    <name evidence="3" type="ORF">LCGC14_2953790</name>
</gene>
<accession>A0A0F9A5M5</accession>
<comment type="similarity">
    <text evidence="1">Belongs to the GroES chaperonin family.</text>
</comment>
<dbReference type="GO" id="GO:0005524">
    <property type="term" value="F:ATP binding"/>
    <property type="evidence" value="ECO:0007669"/>
    <property type="project" value="InterPro"/>
</dbReference>
<dbReference type="PROSITE" id="PS00681">
    <property type="entry name" value="CHAPERONINS_CPN10"/>
    <property type="match status" value="1"/>
</dbReference>
<reference evidence="3" key="1">
    <citation type="journal article" date="2015" name="Nature">
        <title>Complex archaea that bridge the gap between prokaryotes and eukaryotes.</title>
        <authorList>
            <person name="Spang A."/>
            <person name="Saw J.H."/>
            <person name="Jorgensen S.L."/>
            <person name="Zaremba-Niedzwiedzka K."/>
            <person name="Martijn J."/>
            <person name="Lind A.E."/>
            <person name="van Eijk R."/>
            <person name="Schleper C."/>
            <person name="Guy L."/>
            <person name="Ettema T.J."/>
        </authorList>
    </citation>
    <scope>NUCLEOTIDE SEQUENCE</scope>
</reference>
<dbReference type="InterPro" id="IPR018369">
    <property type="entry name" value="Chaprnonin_Cpn10_CS"/>
</dbReference>
<dbReference type="PANTHER" id="PTHR10772">
    <property type="entry name" value="10 KDA HEAT SHOCK PROTEIN"/>
    <property type="match status" value="1"/>
</dbReference>
<keyword evidence="2" id="KW-0143">Chaperone</keyword>
<name>A0A0F9A5M5_9ZZZZ</name>
<dbReference type="PANTHER" id="PTHR10772:SF63">
    <property type="entry name" value="20 KDA CHAPERONIN, CHLOROPLASTIC"/>
    <property type="match status" value="1"/>
</dbReference>
<dbReference type="AlphaFoldDB" id="A0A0F9A5M5"/>
<dbReference type="GO" id="GO:0051087">
    <property type="term" value="F:protein-folding chaperone binding"/>
    <property type="evidence" value="ECO:0007669"/>
    <property type="project" value="TreeGrafter"/>
</dbReference>
<dbReference type="InterPro" id="IPR020818">
    <property type="entry name" value="Chaperonin_GroES"/>
</dbReference>
<dbReference type="Pfam" id="PF00166">
    <property type="entry name" value="Cpn10"/>
    <property type="match status" value="1"/>
</dbReference>
<sequence length="105" mass="11447">MSRKLVPLRNRIFVKRIEHSTSMGGIVLPGNMEQQTNEGEVIAVGPGYKASFGGDWIEPSVKKGDIILYAPEGPGVMEINFEGDSFVSLLDDSFVMATITGEKDE</sequence>
<dbReference type="SUPFAM" id="SSF50129">
    <property type="entry name" value="GroES-like"/>
    <property type="match status" value="1"/>
</dbReference>
<dbReference type="SMART" id="SM00883">
    <property type="entry name" value="Cpn10"/>
    <property type="match status" value="1"/>
</dbReference>
<evidence type="ECO:0008006" key="4">
    <source>
        <dbReference type="Google" id="ProtNLM"/>
    </source>
</evidence>
<comment type="caution">
    <text evidence="3">The sequence shown here is derived from an EMBL/GenBank/DDBJ whole genome shotgun (WGS) entry which is preliminary data.</text>
</comment>
<dbReference type="GO" id="GO:0046872">
    <property type="term" value="F:metal ion binding"/>
    <property type="evidence" value="ECO:0007669"/>
    <property type="project" value="TreeGrafter"/>
</dbReference>
<dbReference type="CDD" id="cd00320">
    <property type="entry name" value="cpn10"/>
    <property type="match status" value="1"/>
</dbReference>
<dbReference type="GO" id="GO:0044183">
    <property type="term" value="F:protein folding chaperone"/>
    <property type="evidence" value="ECO:0007669"/>
    <property type="project" value="InterPro"/>
</dbReference>
<dbReference type="Gene3D" id="2.30.33.40">
    <property type="entry name" value="GroES chaperonin"/>
    <property type="match status" value="1"/>
</dbReference>